<dbReference type="SUPFAM" id="SSF48113">
    <property type="entry name" value="Heme-dependent peroxidases"/>
    <property type="match status" value="1"/>
</dbReference>
<gene>
    <name evidence="13" type="ORF">GLYMA_07G209800</name>
</gene>
<evidence type="ECO:0000256" key="9">
    <source>
        <dbReference type="ARBA" id="ARBA00023157"/>
    </source>
</evidence>
<dbReference type="EMBL" id="CM000840">
    <property type="protein sequence ID" value="KRH50237.1"/>
    <property type="molecule type" value="Genomic_DNA"/>
</dbReference>
<feature type="binding site" description="axial binding residue" evidence="10">
    <location>
        <position position="10"/>
    </location>
    <ligand>
        <name>heme b</name>
        <dbReference type="ChEBI" id="CHEBI:60344"/>
    </ligand>
    <ligandPart>
        <name>Fe</name>
        <dbReference type="ChEBI" id="CHEBI:18248"/>
    </ligandPart>
</feature>
<reference evidence="13 14" key="1">
    <citation type="journal article" date="2010" name="Nature">
        <title>Genome sequence of the palaeopolyploid soybean.</title>
        <authorList>
            <person name="Schmutz J."/>
            <person name="Cannon S.B."/>
            <person name="Schlueter J."/>
            <person name="Ma J."/>
            <person name="Mitros T."/>
            <person name="Nelson W."/>
            <person name="Hyten D.L."/>
            <person name="Song Q."/>
            <person name="Thelen J.J."/>
            <person name="Cheng J."/>
            <person name="Xu D."/>
            <person name="Hellsten U."/>
            <person name="May G.D."/>
            <person name="Yu Y."/>
            <person name="Sakurai T."/>
            <person name="Umezawa T."/>
            <person name="Bhattacharyya M.K."/>
            <person name="Sandhu D."/>
            <person name="Valliyodan B."/>
            <person name="Lindquist E."/>
            <person name="Peto M."/>
            <person name="Grant D."/>
            <person name="Shu S."/>
            <person name="Goodstein D."/>
            <person name="Barry K."/>
            <person name="Futrell-Griggs M."/>
            <person name="Abernathy B."/>
            <person name="Du J."/>
            <person name="Tian Z."/>
            <person name="Zhu L."/>
            <person name="Gill N."/>
            <person name="Joshi T."/>
            <person name="Libault M."/>
            <person name="Sethuraman A."/>
            <person name="Zhang X.-C."/>
            <person name="Shinozaki K."/>
            <person name="Nguyen H.T."/>
            <person name="Wing R.A."/>
            <person name="Cregan P."/>
            <person name="Specht J."/>
            <person name="Grimwood J."/>
            <person name="Rokhsar D."/>
            <person name="Stacey G."/>
            <person name="Shoemaker R.C."/>
            <person name="Jackson S.A."/>
        </authorList>
    </citation>
    <scope>NUCLEOTIDE SEQUENCE [LARGE SCALE GENOMIC DNA]</scope>
    <source>
        <strain evidence="14">cv. Williams 82</strain>
        <tissue evidence="13">Callus</tissue>
    </source>
</reference>
<evidence type="ECO:0000256" key="1">
    <source>
        <dbReference type="ARBA" id="ARBA00000189"/>
    </source>
</evidence>
<evidence type="ECO:0000313" key="15">
    <source>
        <dbReference type="Proteomes" id="UP000008827"/>
    </source>
</evidence>
<evidence type="ECO:0000256" key="10">
    <source>
        <dbReference type="PIRSR" id="PIRSR600823-3"/>
    </source>
</evidence>
<comment type="cofactor">
    <cofactor evidence="10">
        <name>heme b</name>
        <dbReference type="ChEBI" id="CHEBI:60344"/>
    </cofactor>
    <text evidence="10">Binds 1 heme b (iron(II)-protoporphyrin IX) group per subunit.</text>
</comment>
<dbReference type="PRINTS" id="PR00461">
    <property type="entry name" value="PLPEROXIDASE"/>
</dbReference>
<comment type="cofactor">
    <cofactor evidence="10">
        <name>Ca(2+)</name>
        <dbReference type="ChEBI" id="CHEBI:29108"/>
    </cofactor>
    <text evidence="10">Binds 2 calcium ions per subunit.</text>
</comment>
<dbReference type="Proteomes" id="UP000008827">
    <property type="component" value="Chromosome 7"/>
</dbReference>
<keyword evidence="15" id="KW-1185">Reference proteome</keyword>
<dbReference type="EnsemblPlants" id="KRH50237">
    <property type="protein sequence ID" value="KRH50237"/>
    <property type="gene ID" value="GLYMA_07G209800"/>
</dbReference>
<dbReference type="InterPro" id="IPR010255">
    <property type="entry name" value="Haem_peroxidase_sf"/>
</dbReference>
<dbReference type="PROSITE" id="PS50873">
    <property type="entry name" value="PEROXIDASE_4"/>
    <property type="match status" value="1"/>
</dbReference>
<organism evidence="13">
    <name type="scientific">Glycine max</name>
    <name type="common">Soybean</name>
    <name type="synonym">Glycine hispida</name>
    <dbReference type="NCBI Taxonomy" id="3847"/>
    <lineage>
        <taxon>Eukaryota</taxon>
        <taxon>Viridiplantae</taxon>
        <taxon>Streptophyta</taxon>
        <taxon>Embryophyta</taxon>
        <taxon>Tracheophyta</taxon>
        <taxon>Spermatophyta</taxon>
        <taxon>Magnoliopsida</taxon>
        <taxon>eudicotyledons</taxon>
        <taxon>Gunneridae</taxon>
        <taxon>Pentapetalae</taxon>
        <taxon>rosids</taxon>
        <taxon>fabids</taxon>
        <taxon>Fabales</taxon>
        <taxon>Fabaceae</taxon>
        <taxon>Papilionoideae</taxon>
        <taxon>50 kb inversion clade</taxon>
        <taxon>NPAAA clade</taxon>
        <taxon>indigoferoid/millettioid clade</taxon>
        <taxon>Phaseoleae</taxon>
        <taxon>Glycine</taxon>
        <taxon>Glycine subgen. Soja</taxon>
    </lineage>
</organism>
<feature type="binding site" evidence="10">
    <location>
        <position position="71"/>
    </location>
    <ligand>
        <name>Ca(2+)</name>
        <dbReference type="ChEBI" id="CHEBI:29108"/>
        <label>2</label>
    </ligand>
</feature>
<dbReference type="GO" id="GO:0006979">
    <property type="term" value="P:response to oxidative stress"/>
    <property type="evidence" value="ECO:0007669"/>
    <property type="project" value="InterPro"/>
</dbReference>
<feature type="binding site" evidence="10">
    <location>
        <position position="66"/>
    </location>
    <ligand>
        <name>Ca(2+)</name>
        <dbReference type="ChEBI" id="CHEBI:29108"/>
        <label>2</label>
    </ligand>
</feature>
<dbReference type="InterPro" id="IPR002016">
    <property type="entry name" value="Haem_peroxidase"/>
</dbReference>
<dbReference type="PANTHER" id="PTHR31517:SF84">
    <property type="entry name" value="PEROXIDASE"/>
    <property type="match status" value="1"/>
</dbReference>
<proteinExistence type="inferred from homology"/>
<dbReference type="GO" id="GO:0004601">
    <property type="term" value="F:peroxidase activity"/>
    <property type="evidence" value="ECO:0000318"/>
    <property type="project" value="GO_Central"/>
</dbReference>
<evidence type="ECO:0000313" key="14">
    <source>
        <dbReference type="EnsemblPlants" id="KRH50237"/>
    </source>
</evidence>
<comment type="similarity">
    <text evidence="11">Belongs to the peroxidase family.</text>
</comment>
<feature type="binding site" evidence="10">
    <location>
        <position position="11"/>
    </location>
    <ligand>
        <name>Ca(2+)</name>
        <dbReference type="ChEBI" id="CHEBI:29108"/>
        <label>2</label>
    </ligand>
</feature>
<dbReference type="OMA" id="TASMAYF"/>
<dbReference type="Gene3D" id="1.10.520.10">
    <property type="match status" value="1"/>
</dbReference>
<sequence length="160" mass="18069">MMCLFPSGAHTIGYARCLTFKRRLFDSQGSGRPDPMIDFSLFLRLQNRRPNNDASNSNLAPLDAATILTFDSVYYRNLLSETGLLESDQALIRDSRTASMAYFYSTDQSSLYNDFAASMVKLSNVGVLRGIQGQIRRTCGSLNYYVLDIFNFLAKPQQYN</sequence>
<reference evidence="14" key="2">
    <citation type="submission" date="2018-02" db="UniProtKB">
        <authorList>
            <consortium name="EnsemblPlants"/>
        </authorList>
    </citation>
    <scope>IDENTIFICATION</scope>
    <source>
        <strain evidence="14">Williams 82</strain>
    </source>
</reference>
<dbReference type="GO" id="GO:0020037">
    <property type="term" value="F:heme binding"/>
    <property type="evidence" value="ECO:0007669"/>
    <property type="project" value="InterPro"/>
</dbReference>
<evidence type="ECO:0000259" key="12">
    <source>
        <dbReference type="PROSITE" id="PS50873"/>
    </source>
</evidence>
<dbReference type="GO" id="GO:0046872">
    <property type="term" value="F:metal ion binding"/>
    <property type="evidence" value="ECO:0007669"/>
    <property type="project" value="UniProtKB-KW"/>
</dbReference>
<dbReference type="Gene3D" id="1.10.420.10">
    <property type="entry name" value="Peroxidase, domain 2"/>
    <property type="match status" value="1"/>
</dbReference>
<comment type="function">
    <text evidence="2">Removal of H(2)O(2), oxidation of toxic reductants, biosynthesis and degradation of lignin, suberization, auxin catabolism, response to environmental stresses such as wounding, pathogen attack and oxidative stress. These functions might be dependent on each isozyme/isoform in each plant tissue.</text>
</comment>
<keyword evidence="7" id="KW-0560">Oxidoreductase</keyword>
<evidence type="ECO:0000256" key="8">
    <source>
        <dbReference type="ARBA" id="ARBA00023004"/>
    </source>
</evidence>
<feature type="binding site" evidence="10">
    <location>
        <position position="63"/>
    </location>
    <ligand>
        <name>Ca(2+)</name>
        <dbReference type="ChEBI" id="CHEBI:29108"/>
        <label>2</label>
    </ligand>
</feature>
<keyword evidence="8 10" id="KW-0408">Iron</keyword>
<accession>A0A0R0J616</accession>
<dbReference type="Gramene" id="KRH50237">
    <property type="protein sequence ID" value="KRH50237"/>
    <property type="gene ID" value="GLYMA_07G209800"/>
</dbReference>
<dbReference type="GO" id="GO:0140825">
    <property type="term" value="F:lactoperoxidase activity"/>
    <property type="evidence" value="ECO:0007669"/>
    <property type="project" value="UniProtKB-EC"/>
</dbReference>
<evidence type="ECO:0000313" key="13">
    <source>
        <dbReference type="EMBL" id="KRH50237.1"/>
    </source>
</evidence>
<dbReference type="Pfam" id="PF00141">
    <property type="entry name" value="peroxidase"/>
    <property type="match status" value="1"/>
</dbReference>
<evidence type="ECO:0000256" key="7">
    <source>
        <dbReference type="ARBA" id="ARBA00023002"/>
    </source>
</evidence>
<dbReference type="PANTHER" id="PTHR31517">
    <property type="match status" value="1"/>
</dbReference>
<evidence type="ECO:0000256" key="3">
    <source>
        <dbReference type="ARBA" id="ARBA00012313"/>
    </source>
</evidence>
<evidence type="ECO:0000256" key="5">
    <source>
        <dbReference type="ARBA" id="ARBA00022617"/>
    </source>
</evidence>
<evidence type="ECO:0000256" key="6">
    <source>
        <dbReference type="ARBA" id="ARBA00022723"/>
    </source>
</evidence>
<dbReference type="InParanoid" id="A0A0R0J616"/>
<dbReference type="AlphaFoldDB" id="A0A0R0J616"/>
<evidence type="ECO:0000256" key="4">
    <source>
        <dbReference type="ARBA" id="ARBA00022559"/>
    </source>
</evidence>
<evidence type="ECO:0000256" key="2">
    <source>
        <dbReference type="ARBA" id="ARBA00002322"/>
    </source>
</evidence>
<evidence type="ECO:0000256" key="11">
    <source>
        <dbReference type="RuleBase" id="RU004241"/>
    </source>
</evidence>
<dbReference type="InterPro" id="IPR000823">
    <property type="entry name" value="Peroxidase_pln"/>
</dbReference>
<dbReference type="EC" id="1.11.1.7" evidence="3"/>
<keyword evidence="6 10" id="KW-0479">Metal-binding</keyword>
<reference evidence="13" key="3">
    <citation type="submission" date="2018-07" db="EMBL/GenBank/DDBJ databases">
        <title>WGS assembly of Glycine max.</title>
        <authorList>
            <person name="Schmutz J."/>
            <person name="Cannon S."/>
            <person name="Schlueter J."/>
            <person name="Ma J."/>
            <person name="Mitros T."/>
            <person name="Nelson W."/>
            <person name="Hyten D."/>
            <person name="Song Q."/>
            <person name="Thelen J."/>
            <person name="Cheng J."/>
            <person name="Xu D."/>
            <person name="Hellsten U."/>
            <person name="May G."/>
            <person name="Yu Y."/>
            <person name="Sakurai T."/>
            <person name="Umezawa T."/>
            <person name="Bhattacharyya M."/>
            <person name="Sandhu D."/>
            <person name="Valliyodan B."/>
            <person name="Lindquist E."/>
            <person name="Peto M."/>
            <person name="Grant D."/>
            <person name="Shu S."/>
            <person name="Goodstein D."/>
            <person name="Barry K."/>
            <person name="Futrell-Griggs M."/>
            <person name="Abernathy B."/>
            <person name="Du J."/>
            <person name="Tian Z."/>
            <person name="Zhu L."/>
            <person name="Gill N."/>
            <person name="Joshi T."/>
            <person name="Libault M."/>
            <person name="Sethuraman A."/>
            <person name="Zhang X."/>
            <person name="Shinozaki K."/>
            <person name="Nguyen H."/>
            <person name="Wing R."/>
            <person name="Cregan P."/>
            <person name="Specht J."/>
            <person name="Grimwood J."/>
            <person name="Rokhsar D."/>
            <person name="Stacey G."/>
            <person name="Shoemaker R."/>
            <person name="Jackson S."/>
        </authorList>
    </citation>
    <scope>NUCLEOTIDE SEQUENCE</scope>
    <source>
        <tissue evidence="13">Callus</tissue>
    </source>
</reference>
<dbReference type="SMR" id="A0A0R0J616"/>
<keyword evidence="5" id="KW-0349">Heme</keyword>
<name>A0A0R0J616_SOYBN</name>
<keyword evidence="10" id="KW-0106">Calcium</keyword>
<keyword evidence="9" id="KW-1015">Disulfide bond</keyword>
<protein>
    <recommendedName>
        <fullName evidence="3">peroxidase</fullName>
        <ecNumber evidence="3">1.11.1.7</ecNumber>
    </recommendedName>
</protein>
<dbReference type="STRING" id="3847.A0A0R0J616"/>
<dbReference type="FunFam" id="1.10.420.10:FF:000001">
    <property type="entry name" value="Peroxidase"/>
    <property type="match status" value="1"/>
</dbReference>
<feature type="domain" description="Plant heme peroxidase family profile" evidence="12">
    <location>
        <begin position="1"/>
        <end position="143"/>
    </location>
</feature>
<keyword evidence="4" id="KW-0575">Peroxidase</keyword>
<dbReference type="GO" id="GO:0009505">
    <property type="term" value="C:plant-type cell wall"/>
    <property type="evidence" value="ECO:0000318"/>
    <property type="project" value="GO_Central"/>
</dbReference>
<comment type="catalytic activity">
    <reaction evidence="1">
        <text>2 a phenolic donor + H2O2 = 2 a phenolic radical donor + 2 H2O</text>
        <dbReference type="Rhea" id="RHEA:56136"/>
        <dbReference type="ChEBI" id="CHEBI:15377"/>
        <dbReference type="ChEBI" id="CHEBI:16240"/>
        <dbReference type="ChEBI" id="CHEBI:139520"/>
        <dbReference type="ChEBI" id="CHEBI:139521"/>
        <dbReference type="EC" id="1.11.1.7"/>
    </reaction>
</comment>